<gene>
    <name evidence="8" type="primary">acpS</name>
    <name evidence="10" type="ORF">H9661_07115</name>
</gene>
<dbReference type="Pfam" id="PF01648">
    <property type="entry name" value="ACPS"/>
    <property type="match status" value="1"/>
</dbReference>
<evidence type="ECO:0000256" key="2">
    <source>
        <dbReference type="ARBA" id="ARBA00022679"/>
    </source>
</evidence>
<keyword evidence="8" id="KW-0963">Cytoplasm</keyword>
<keyword evidence="3 8" id="KW-0479">Metal-binding</keyword>
<comment type="subcellular location">
    <subcellularLocation>
        <location evidence="8">Cytoplasm</location>
    </subcellularLocation>
</comment>
<comment type="caution">
    <text evidence="10">The sequence shown here is derived from an EMBL/GenBank/DDBJ whole genome shotgun (WGS) entry which is preliminary data.</text>
</comment>
<dbReference type="InterPro" id="IPR004568">
    <property type="entry name" value="Ppantetheine-prot_Trfase_dom"/>
</dbReference>
<evidence type="ECO:0000256" key="6">
    <source>
        <dbReference type="ARBA" id="ARBA00023098"/>
    </source>
</evidence>
<dbReference type="InterPro" id="IPR002582">
    <property type="entry name" value="ACPS"/>
</dbReference>
<protein>
    <recommendedName>
        <fullName evidence="8">Holo-[acyl-carrier-protein] synthase</fullName>
        <shortName evidence="8">Holo-ACP synthase</shortName>
        <ecNumber evidence="8">2.7.8.7</ecNumber>
    </recommendedName>
    <alternativeName>
        <fullName evidence="8">4'-phosphopantetheinyl transferase AcpS</fullName>
    </alternativeName>
</protein>
<dbReference type="HAMAP" id="MF_00101">
    <property type="entry name" value="AcpS"/>
    <property type="match status" value="1"/>
</dbReference>
<evidence type="ECO:0000256" key="7">
    <source>
        <dbReference type="ARBA" id="ARBA00023160"/>
    </source>
</evidence>
<evidence type="ECO:0000256" key="8">
    <source>
        <dbReference type="HAMAP-Rule" id="MF_00101"/>
    </source>
</evidence>
<dbReference type="GO" id="GO:0008897">
    <property type="term" value="F:holo-[acyl-carrier-protein] synthase activity"/>
    <property type="evidence" value="ECO:0007669"/>
    <property type="project" value="UniProtKB-EC"/>
</dbReference>
<dbReference type="NCBIfam" id="TIGR00516">
    <property type="entry name" value="acpS"/>
    <property type="match status" value="1"/>
</dbReference>
<name>A0ABR8PSK0_9CLOT</name>
<dbReference type="EMBL" id="JACSRA010000008">
    <property type="protein sequence ID" value="MBD7911123.1"/>
    <property type="molecule type" value="Genomic_DNA"/>
</dbReference>
<organism evidence="10 11">
    <name type="scientific">Clostridium cibarium</name>
    <dbReference type="NCBI Taxonomy" id="2762247"/>
    <lineage>
        <taxon>Bacteria</taxon>
        <taxon>Bacillati</taxon>
        <taxon>Bacillota</taxon>
        <taxon>Clostridia</taxon>
        <taxon>Eubacteriales</taxon>
        <taxon>Clostridiaceae</taxon>
        <taxon>Clostridium</taxon>
    </lineage>
</organism>
<comment type="catalytic activity">
    <reaction evidence="8">
        <text>apo-[ACP] + CoA = holo-[ACP] + adenosine 3',5'-bisphosphate + H(+)</text>
        <dbReference type="Rhea" id="RHEA:12068"/>
        <dbReference type="Rhea" id="RHEA-COMP:9685"/>
        <dbReference type="Rhea" id="RHEA-COMP:9690"/>
        <dbReference type="ChEBI" id="CHEBI:15378"/>
        <dbReference type="ChEBI" id="CHEBI:29999"/>
        <dbReference type="ChEBI" id="CHEBI:57287"/>
        <dbReference type="ChEBI" id="CHEBI:58343"/>
        <dbReference type="ChEBI" id="CHEBI:64479"/>
        <dbReference type="EC" id="2.7.8.7"/>
    </reaction>
</comment>
<dbReference type="InterPro" id="IPR037143">
    <property type="entry name" value="4-PPantetheinyl_Trfase_dom_sf"/>
</dbReference>
<keyword evidence="4 8" id="KW-0276">Fatty acid metabolism</keyword>
<comment type="cofactor">
    <cofactor evidence="8">
        <name>Mg(2+)</name>
        <dbReference type="ChEBI" id="CHEBI:18420"/>
    </cofactor>
</comment>
<comment type="function">
    <text evidence="8">Transfers the 4'-phosphopantetheine moiety from coenzyme A to a Ser of acyl-carrier-protein.</text>
</comment>
<evidence type="ECO:0000259" key="9">
    <source>
        <dbReference type="Pfam" id="PF01648"/>
    </source>
</evidence>
<evidence type="ECO:0000256" key="5">
    <source>
        <dbReference type="ARBA" id="ARBA00022842"/>
    </source>
</evidence>
<keyword evidence="7 8" id="KW-0275">Fatty acid biosynthesis</keyword>
<keyword evidence="5 8" id="KW-0460">Magnesium</keyword>
<evidence type="ECO:0000256" key="4">
    <source>
        <dbReference type="ARBA" id="ARBA00022832"/>
    </source>
</evidence>
<dbReference type="EC" id="2.7.8.7" evidence="8"/>
<keyword evidence="2 8" id="KW-0808">Transferase</keyword>
<evidence type="ECO:0000256" key="1">
    <source>
        <dbReference type="ARBA" id="ARBA00022516"/>
    </source>
</evidence>
<keyword evidence="6 8" id="KW-0443">Lipid metabolism</keyword>
<keyword evidence="1 8" id="KW-0444">Lipid biosynthesis</keyword>
<reference evidence="10 11" key="1">
    <citation type="submission" date="2020-08" db="EMBL/GenBank/DDBJ databases">
        <title>A Genomic Blueprint of the Chicken Gut Microbiome.</title>
        <authorList>
            <person name="Gilroy R."/>
            <person name="Ravi A."/>
            <person name="Getino M."/>
            <person name="Pursley I."/>
            <person name="Horton D.L."/>
            <person name="Alikhan N.-F."/>
            <person name="Baker D."/>
            <person name="Gharbi K."/>
            <person name="Hall N."/>
            <person name="Watson M."/>
            <person name="Adriaenssens E.M."/>
            <person name="Foster-Nyarko E."/>
            <person name="Jarju S."/>
            <person name="Secka A."/>
            <person name="Antonio M."/>
            <person name="Oren A."/>
            <person name="Chaudhuri R."/>
            <person name="La Ragione R.M."/>
            <person name="Hildebrand F."/>
            <person name="Pallen M.J."/>
        </authorList>
    </citation>
    <scope>NUCLEOTIDE SEQUENCE [LARGE SCALE GENOMIC DNA]</scope>
    <source>
        <strain evidence="10 11">Sa3CVN1</strain>
    </source>
</reference>
<feature type="domain" description="4'-phosphopantetheinyl transferase" evidence="9">
    <location>
        <begin position="4"/>
        <end position="93"/>
    </location>
</feature>
<proteinExistence type="inferred from homology"/>
<dbReference type="SUPFAM" id="SSF56214">
    <property type="entry name" value="4'-phosphopantetheinyl transferase"/>
    <property type="match status" value="1"/>
</dbReference>
<dbReference type="NCBIfam" id="TIGR00556">
    <property type="entry name" value="pantethn_trn"/>
    <property type="match status" value="1"/>
</dbReference>
<evidence type="ECO:0000256" key="3">
    <source>
        <dbReference type="ARBA" id="ARBA00022723"/>
    </source>
</evidence>
<evidence type="ECO:0000313" key="10">
    <source>
        <dbReference type="EMBL" id="MBD7911123.1"/>
    </source>
</evidence>
<feature type="binding site" evidence="8">
    <location>
        <position position="56"/>
    </location>
    <ligand>
        <name>Mg(2+)</name>
        <dbReference type="ChEBI" id="CHEBI:18420"/>
    </ligand>
</feature>
<dbReference type="Proteomes" id="UP000627781">
    <property type="component" value="Unassembled WGS sequence"/>
</dbReference>
<dbReference type="RefSeq" id="WP_191767998.1">
    <property type="nucleotide sequence ID" value="NZ_JACSRA010000008.1"/>
</dbReference>
<sequence>MIRGIGTDIVKIERIEKIINRTPRFLEGAFTYLEICYYKTKKNNSESLAGIFAVKEAVSKALGTGFRGFGLQDIEVIHDDLGKPSVGINDKITEKYCLDNCKIHVSISHTSEDAIAFVVIEEVR</sequence>
<comment type="similarity">
    <text evidence="8">Belongs to the P-Pant transferase superfamily. AcpS family.</text>
</comment>
<evidence type="ECO:0000313" key="11">
    <source>
        <dbReference type="Proteomes" id="UP000627781"/>
    </source>
</evidence>
<dbReference type="InterPro" id="IPR008278">
    <property type="entry name" value="4-PPantetheinyl_Trfase_dom"/>
</dbReference>
<dbReference type="Gene3D" id="3.90.470.20">
    <property type="entry name" value="4'-phosphopantetheinyl transferase domain"/>
    <property type="match status" value="1"/>
</dbReference>
<accession>A0ABR8PSK0</accession>
<feature type="binding site" evidence="8">
    <location>
        <position position="8"/>
    </location>
    <ligand>
        <name>Mg(2+)</name>
        <dbReference type="ChEBI" id="CHEBI:18420"/>
    </ligand>
</feature>
<keyword evidence="11" id="KW-1185">Reference proteome</keyword>